<protein>
    <submittedName>
        <fullName evidence="2">Uncharacterized protein</fullName>
    </submittedName>
</protein>
<evidence type="ECO:0000313" key="3">
    <source>
        <dbReference type="Proteomes" id="UP000284842"/>
    </source>
</evidence>
<gene>
    <name evidence="2" type="ORF">CVT24_006023</name>
</gene>
<name>A0A409YE08_9AGAR</name>
<accession>A0A409YE08</accession>
<organism evidence="2 3">
    <name type="scientific">Panaeolus cyanescens</name>
    <dbReference type="NCBI Taxonomy" id="181874"/>
    <lineage>
        <taxon>Eukaryota</taxon>
        <taxon>Fungi</taxon>
        <taxon>Dikarya</taxon>
        <taxon>Basidiomycota</taxon>
        <taxon>Agaricomycotina</taxon>
        <taxon>Agaricomycetes</taxon>
        <taxon>Agaricomycetidae</taxon>
        <taxon>Agaricales</taxon>
        <taxon>Agaricineae</taxon>
        <taxon>Galeropsidaceae</taxon>
        <taxon>Panaeolus</taxon>
    </lineage>
</organism>
<proteinExistence type="predicted"/>
<dbReference type="Proteomes" id="UP000284842">
    <property type="component" value="Unassembled WGS sequence"/>
</dbReference>
<dbReference type="AlphaFoldDB" id="A0A409YE08"/>
<dbReference type="InParanoid" id="A0A409YE08"/>
<evidence type="ECO:0000256" key="1">
    <source>
        <dbReference type="SAM" id="MobiDB-lite"/>
    </source>
</evidence>
<reference evidence="2 3" key="1">
    <citation type="journal article" date="2018" name="Evol. Lett.">
        <title>Horizontal gene cluster transfer increased hallucinogenic mushroom diversity.</title>
        <authorList>
            <person name="Reynolds H.T."/>
            <person name="Vijayakumar V."/>
            <person name="Gluck-Thaler E."/>
            <person name="Korotkin H.B."/>
            <person name="Matheny P.B."/>
            <person name="Slot J.C."/>
        </authorList>
    </citation>
    <scope>NUCLEOTIDE SEQUENCE [LARGE SCALE GENOMIC DNA]</scope>
    <source>
        <strain evidence="2 3">2629</strain>
    </source>
</reference>
<feature type="region of interest" description="Disordered" evidence="1">
    <location>
        <begin position="94"/>
        <end position="116"/>
    </location>
</feature>
<keyword evidence="3" id="KW-1185">Reference proteome</keyword>
<comment type="caution">
    <text evidence="2">The sequence shown here is derived from an EMBL/GenBank/DDBJ whole genome shotgun (WGS) entry which is preliminary data.</text>
</comment>
<evidence type="ECO:0000313" key="2">
    <source>
        <dbReference type="EMBL" id="PPR01259.1"/>
    </source>
</evidence>
<sequence length="232" mass="26269">MNQNRYATATAAVMPIAENISRLVQRIVEQARELLINYGMVLQSTTDSSQGHNSPPKKAEWTLVTRKNCRTHKESIFNPNERNAKEVTTIGKGKRVPNEPVYSSATTHGGDAHRSEDLDKKIQEPMCNRNQTQRGTKDGCANYAQRNGNIKGKVQKRPNKRGKKQMQRGIPAQFKSLKPALGSQSVAEDVLEEGWTRVTRKNWTTHKESVRKPLVEESGWILVTRKNRTTHK</sequence>
<dbReference type="EMBL" id="NHTK01001263">
    <property type="protein sequence ID" value="PPR01259.1"/>
    <property type="molecule type" value="Genomic_DNA"/>
</dbReference>